<proteinExistence type="inferred from homology"/>
<evidence type="ECO:0000313" key="6">
    <source>
        <dbReference type="Proteomes" id="UP000494040"/>
    </source>
</evidence>
<dbReference type="OMA" id="YCEVAWH"/>
<evidence type="ECO:0000313" key="5">
    <source>
        <dbReference type="EnsemblMetazoa" id="XP_014244921.1"/>
    </source>
</evidence>
<dbReference type="OrthoDB" id="309339at2759"/>
<dbReference type="KEGG" id="clec:106664060"/>
<name>A0A8I6RKA4_CIMLE</name>
<dbReference type="GeneID" id="106664060"/>
<dbReference type="CTD" id="585"/>
<feature type="repeat" description="TPR" evidence="4">
    <location>
        <begin position="63"/>
        <end position="96"/>
    </location>
</feature>
<dbReference type="PROSITE" id="PS50005">
    <property type="entry name" value="TPR"/>
    <property type="match status" value="5"/>
</dbReference>
<dbReference type="Pfam" id="PF13181">
    <property type="entry name" value="TPR_8"/>
    <property type="match status" value="3"/>
</dbReference>
<accession>A0A8I6RKA4</accession>
<dbReference type="PANTHER" id="PTHR44186:SF1">
    <property type="entry name" value="BARDET-BIEDL SYNDROME 4 PROTEIN"/>
    <property type="match status" value="1"/>
</dbReference>
<keyword evidence="1" id="KW-0677">Repeat</keyword>
<dbReference type="PANTHER" id="PTHR44186">
    <property type="match status" value="1"/>
</dbReference>
<feature type="repeat" description="TPR" evidence="4">
    <location>
        <begin position="335"/>
        <end position="368"/>
    </location>
</feature>
<organism evidence="5 6">
    <name type="scientific">Cimex lectularius</name>
    <name type="common">Bed bug</name>
    <name type="synonym">Acanthia lectularia</name>
    <dbReference type="NCBI Taxonomy" id="79782"/>
    <lineage>
        <taxon>Eukaryota</taxon>
        <taxon>Metazoa</taxon>
        <taxon>Ecdysozoa</taxon>
        <taxon>Arthropoda</taxon>
        <taxon>Hexapoda</taxon>
        <taxon>Insecta</taxon>
        <taxon>Pterygota</taxon>
        <taxon>Neoptera</taxon>
        <taxon>Paraneoptera</taxon>
        <taxon>Hemiptera</taxon>
        <taxon>Heteroptera</taxon>
        <taxon>Panheteroptera</taxon>
        <taxon>Cimicomorpha</taxon>
        <taxon>Cimicidae</taxon>
        <taxon>Cimex</taxon>
    </lineage>
</organism>
<dbReference type="SUPFAM" id="SSF48452">
    <property type="entry name" value="TPR-like"/>
    <property type="match status" value="1"/>
</dbReference>
<feature type="repeat" description="TPR" evidence="4">
    <location>
        <begin position="165"/>
        <end position="198"/>
    </location>
</feature>
<dbReference type="Pfam" id="PF13432">
    <property type="entry name" value="TPR_16"/>
    <property type="match status" value="1"/>
</dbReference>
<comment type="similarity">
    <text evidence="3">Belongs to the BBS4 family.</text>
</comment>
<evidence type="ECO:0000256" key="1">
    <source>
        <dbReference type="ARBA" id="ARBA00022737"/>
    </source>
</evidence>
<dbReference type="EnsemblMetazoa" id="XM_014389435.2">
    <property type="protein sequence ID" value="XP_014244921.1"/>
    <property type="gene ID" value="LOC106664060"/>
</dbReference>
<dbReference type="SMART" id="SM00028">
    <property type="entry name" value="TPR"/>
    <property type="match status" value="8"/>
</dbReference>
<reference evidence="5" key="1">
    <citation type="submission" date="2022-01" db="UniProtKB">
        <authorList>
            <consortium name="EnsemblMetazoa"/>
        </authorList>
    </citation>
    <scope>IDENTIFICATION</scope>
</reference>
<protein>
    <recommendedName>
        <fullName evidence="7">Bardet-Biedl syndrome 4</fullName>
    </recommendedName>
</protein>
<dbReference type="Proteomes" id="UP000494040">
    <property type="component" value="Unassembled WGS sequence"/>
</dbReference>
<sequence>MNGTLPSMSANPNVHQKPALKAPEFQPIESNNWLIHMRYVRKEFDLCKLIIQEDLTKSKGCNEYANYVLGMIFQHEGKVREALECFQKCCFLNPGRIPNICQLGKCWFLLGQKYQAIESFSKAEKLVATPNWNIYHNLGVCYVSLGRIGKAREYLTKAVHLGRTLQSYDALARLYIAENDINSALEVYHIALELFPSSWELATDLGQLYLQVGETAKAFNSFGLALAINRESMQALLAVASICQEEKEYEVALSKYKIAGQYLPESICLWNNMGLCFFGKGKYVAAIGCLKRANYLDPMDWKTLFNLGLVHIHTKQYTSAFHFLSSAIKLENRHALSFMLLGIVLQRMSHHENATKCFEQAIKLDVDDVNIRINYISHLYAQDKKEAALEHLNVVQRLMQQIEVDDKTKEAVRQLTQGLTQGLLVNDQLDS</sequence>
<keyword evidence="6" id="KW-1185">Reference proteome</keyword>
<feature type="repeat" description="TPR" evidence="4">
    <location>
        <begin position="267"/>
        <end position="300"/>
    </location>
</feature>
<evidence type="ECO:0000256" key="2">
    <source>
        <dbReference type="ARBA" id="ARBA00022803"/>
    </source>
</evidence>
<dbReference type="GO" id="GO:0060271">
    <property type="term" value="P:cilium assembly"/>
    <property type="evidence" value="ECO:0007669"/>
    <property type="project" value="TreeGrafter"/>
</dbReference>
<dbReference type="InterPro" id="IPR019734">
    <property type="entry name" value="TPR_rpt"/>
</dbReference>
<dbReference type="Gene3D" id="1.25.40.10">
    <property type="entry name" value="Tetratricopeptide repeat domain"/>
    <property type="match status" value="3"/>
</dbReference>
<dbReference type="GO" id="GO:0061512">
    <property type="term" value="P:protein localization to cilium"/>
    <property type="evidence" value="ECO:0007669"/>
    <property type="project" value="TreeGrafter"/>
</dbReference>
<dbReference type="GO" id="GO:0036064">
    <property type="term" value="C:ciliary basal body"/>
    <property type="evidence" value="ECO:0007669"/>
    <property type="project" value="TreeGrafter"/>
</dbReference>
<dbReference type="RefSeq" id="XP_014244921.1">
    <property type="nucleotide sequence ID" value="XM_014389435.2"/>
</dbReference>
<dbReference type="InterPro" id="IPR011990">
    <property type="entry name" value="TPR-like_helical_dom_sf"/>
</dbReference>
<evidence type="ECO:0000256" key="3">
    <source>
        <dbReference type="ARBA" id="ARBA00023778"/>
    </source>
</evidence>
<evidence type="ECO:0008006" key="7">
    <source>
        <dbReference type="Google" id="ProtNLM"/>
    </source>
</evidence>
<feature type="repeat" description="TPR" evidence="4">
    <location>
        <begin position="199"/>
        <end position="232"/>
    </location>
</feature>
<evidence type="ECO:0000256" key="4">
    <source>
        <dbReference type="PROSITE-ProRule" id="PRU00339"/>
    </source>
</evidence>
<keyword evidence="2 4" id="KW-0802">TPR repeat</keyword>
<dbReference type="AlphaFoldDB" id="A0A8I6RKA4"/>